<dbReference type="RefSeq" id="WP_322466485.1">
    <property type="nucleotide sequence ID" value="NZ_JAXOJX010000029.1"/>
</dbReference>
<feature type="domain" description="CusB-like beta-barrel" evidence="4">
    <location>
        <begin position="238"/>
        <end position="312"/>
    </location>
</feature>
<dbReference type="Proteomes" id="UP001293718">
    <property type="component" value="Unassembled WGS sequence"/>
</dbReference>
<dbReference type="InterPro" id="IPR006143">
    <property type="entry name" value="RND_pump_MFP"/>
</dbReference>
<dbReference type="SUPFAM" id="SSF111369">
    <property type="entry name" value="HlyD-like secretion proteins"/>
    <property type="match status" value="1"/>
</dbReference>
<gene>
    <name evidence="7" type="ORF">SM757_17640</name>
</gene>
<dbReference type="Pfam" id="PF25975">
    <property type="entry name" value="CzcB_C"/>
    <property type="match status" value="1"/>
</dbReference>
<evidence type="ECO:0000259" key="6">
    <source>
        <dbReference type="Pfam" id="PF25975"/>
    </source>
</evidence>
<dbReference type="Gene3D" id="2.40.420.20">
    <property type="match status" value="1"/>
</dbReference>
<accession>A0ABU5IGY7</accession>
<dbReference type="EMBL" id="JAXOJX010000029">
    <property type="protein sequence ID" value="MDZ5458402.1"/>
    <property type="molecule type" value="Genomic_DNA"/>
</dbReference>
<dbReference type="PANTHER" id="PTHR30097">
    <property type="entry name" value="CATION EFFLUX SYSTEM PROTEIN CUSB"/>
    <property type="match status" value="1"/>
</dbReference>
<evidence type="ECO:0000256" key="3">
    <source>
        <dbReference type="SAM" id="SignalP"/>
    </source>
</evidence>
<dbReference type="NCBIfam" id="TIGR01730">
    <property type="entry name" value="RND_mfp"/>
    <property type="match status" value="1"/>
</dbReference>
<feature type="chain" id="PRO_5045725968" evidence="3">
    <location>
        <begin position="35"/>
        <end position="392"/>
    </location>
</feature>
<dbReference type="Pfam" id="PF25973">
    <property type="entry name" value="BSH_CzcB"/>
    <property type="match status" value="1"/>
</dbReference>
<sequence length="392" mass="41504">MNISVSTRWRAVPLALLCALGAAGLSACLSESQADTTVAVAKPAAPVDPLVVRPSAALVPRMKEAQVALTPVTEPLQVAARIDFDEQTVARIGAAVTGRITELHALPGQSVRAGQVLAQLHSAELAAAQLALLKANAQREMAAKAVERARMLLASDVIGSAELQRRENELSVAEIERRAAADTLRVMGVPPQAKVDGVINSSSSIVSTTSGVLVERRVNRGQVVQPADVLFTVADLSNVWVVAQVPEAESARVRAGQAVRVSIPSNGMEPLEGRIDWVGDTVNPETRTVTVRTELPNPKRLLKPEMLATMAIEPLPVPRLVVPSAAVVREDNADHVFVRQGPAGTYRLTRVQLGDEVGGLRVVQGGLQGGESIVVEGSFHLNNERKQTGVEG</sequence>
<dbReference type="InterPro" id="IPR051909">
    <property type="entry name" value="MFP_Cation_Efflux"/>
</dbReference>
<dbReference type="InterPro" id="IPR058792">
    <property type="entry name" value="Beta-barrel_RND_2"/>
</dbReference>
<proteinExistence type="inferred from homology"/>
<evidence type="ECO:0000259" key="5">
    <source>
        <dbReference type="Pfam" id="PF25973"/>
    </source>
</evidence>
<dbReference type="InterPro" id="IPR058647">
    <property type="entry name" value="BSH_CzcB-like"/>
</dbReference>
<keyword evidence="3" id="KW-0732">Signal</keyword>
<comment type="caution">
    <text evidence="7">The sequence shown here is derived from an EMBL/GenBank/DDBJ whole genome shotgun (WGS) entry which is preliminary data.</text>
</comment>
<reference evidence="7 8" key="1">
    <citation type="submission" date="2023-11" db="EMBL/GenBank/DDBJ databases">
        <title>Draft genome of Azohydromonas lata strain H1 (DSM1123), a polyhydroxyalkanoate producer.</title>
        <authorList>
            <person name="Traversa D."/>
            <person name="D'Addabbo P."/>
            <person name="Pazzani C."/>
            <person name="Manzari C."/>
            <person name="Chiara M."/>
            <person name="Scrascia M."/>
        </authorList>
    </citation>
    <scope>NUCLEOTIDE SEQUENCE [LARGE SCALE GENOMIC DNA]</scope>
    <source>
        <strain evidence="7 8">H1</strain>
    </source>
</reference>
<dbReference type="Gene3D" id="2.40.50.100">
    <property type="match status" value="1"/>
</dbReference>
<feature type="signal peptide" evidence="3">
    <location>
        <begin position="1"/>
        <end position="34"/>
    </location>
</feature>
<name>A0ABU5IGY7_9BURK</name>
<dbReference type="Gene3D" id="2.40.30.170">
    <property type="match status" value="1"/>
</dbReference>
<keyword evidence="8" id="KW-1185">Reference proteome</keyword>
<evidence type="ECO:0000313" key="7">
    <source>
        <dbReference type="EMBL" id="MDZ5458402.1"/>
    </source>
</evidence>
<organism evidence="7 8">
    <name type="scientific">Azohydromonas lata</name>
    <dbReference type="NCBI Taxonomy" id="45677"/>
    <lineage>
        <taxon>Bacteria</taxon>
        <taxon>Pseudomonadati</taxon>
        <taxon>Pseudomonadota</taxon>
        <taxon>Betaproteobacteria</taxon>
        <taxon>Burkholderiales</taxon>
        <taxon>Sphaerotilaceae</taxon>
        <taxon>Azohydromonas</taxon>
    </lineage>
</organism>
<feature type="domain" description="CzcB-like barrel-sandwich hybrid" evidence="5">
    <location>
        <begin position="89"/>
        <end position="235"/>
    </location>
</feature>
<comment type="similarity">
    <text evidence="1">Belongs to the membrane fusion protein (MFP) (TC 8.A.1) family.</text>
</comment>
<evidence type="ECO:0000256" key="1">
    <source>
        <dbReference type="ARBA" id="ARBA00009477"/>
    </source>
</evidence>
<protein>
    <submittedName>
        <fullName evidence="7">Efflux RND transporter periplasmic adaptor subunit</fullName>
    </submittedName>
</protein>
<evidence type="ECO:0000256" key="2">
    <source>
        <dbReference type="ARBA" id="ARBA00022448"/>
    </source>
</evidence>
<feature type="domain" description="CzcB-like C-terminal circularly permuted SH3-like" evidence="6">
    <location>
        <begin position="321"/>
        <end position="381"/>
    </location>
</feature>
<dbReference type="InterPro" id="IPR058649">
    <property type="entry name" value="CzcB_C"/>
</dbReference>
<keyword evidence="2" id="KW-0813">Transport</keyword>
<evidence type="ECO:0000259" key="4">
    <source>
        <dbReference type="Pfam" id="PF25954"/>
    </source>
</evidence>
<dbReference type="Pfam" id="PF25954">
    <property type="entry name" value="Beta-barrel_RND_2"/>
    <property type="match status" value="1"/>
</dbReference>
<evidence type="ECO:0000313" key="8">
    <source>
        <dbReference type="Proteomes" id="UP001293718"/>
    </source>
</evidence>